<dbReference type="InterPro" id="IPR023213">
    <property type="entry name" value="CAT-like_dom_sf"/>
</dbReference>
<dbReference type="VEuPathDB" id="FungiDB:MGG_17768"/>
<name>G4NHR6_PYRO7</name>
<dbReference type="KEGG" id="mgr:MGG_17768"/>
<evidence type="ECO:0000313" key="2">
    <source>
        <dbReference type="EMBL" id="EHA47776.1"/>
    </source>
</evidence>
<dbReference type="InterPro" id="IPR001242">
    <property type="entry name" value="Condensation_dom"/>
</dbReference>
<dbReference type="SMR" id="G4NHR6"/>
<dbReference type="InParanoid" id="G4NHR6"/>
<dbReference type="EMBL" id="CM001236">
    <property type="protein sequence ID" value="EHA47776.1"/>
    <property type="molecule type" value="Genomic_DNA"/>
</dbReference>
<dbReference type="Proteomes" id="UP000009058">
    <property type="component" value="Chromosome 6"/>
</dbReference>
<accession>G4NHR6</accession>
<dbReference type="Pfam" id="PF00668">
    <property type="entry name" value="Condensation"/>
    <property type="match status" value="1"/>
</dbReference>
<sequence>MELNSSLEVDRFGEAVKFVGQRHEALRTRFVHGDGFDAPMQHVLVHLTLSLEQQDVTSDAEANEVYRKLQKYRYKLGEGENMRIILVRKPDQSFHLVMGYHHINMDGVSLEVVLGELQMAYDSKRLPSFDTILQYPDFAALQRIEYKSGAWQDEIEFWRKQFDGRPPSILPLLPLTKTRSRTALTSYSSHTVEFSLGQTALAGIQSAYESSKATPFQFHLATFYDLLSRMLDAADIRSASARRIGTIPP</sequence>
<protein>
    <recommendedName>
        <fullName evidence="1">Condensation domain-containing protein</fullName>
    </recommendedName>
</protein>
<organism evidence="2 3">
    <name type="scientific">Pyricularia oryzae (strain 70-15 / ATCC MYA-4617 / FGSC 8958)</name>
    <name type="common">Rice blast fungus</name>
    <name type="synonym">Magnaporthe oryzae</name>
    <dbReference type="NCBI Taxonomy" id="242507"/>
    <lineage>
        <taxon>Eukaryota</taxon>
        <taxon>Fungi</taxon>
        <taxon>Dikarya</taxon>
        <taxon>Ascomycota</taxon>
        <taxon>Pezizomycotina</taxon>
        <taxon>Sordariomycetes</taxon>
        <taxon>Sordariomycetidae</taxon>
        <taxon>Magnaporthales</taxon>
        <taxon>Pyriculariaceae</taxon>
        <taxon>Pyricularia</taxon>
    </lineage>
</organism>
<dbReference type="GO" id="GO:0047527">
    <property type="term" value="F:2,3-dihydroxybenzoate-serine ligase activity"/>
    <property type="evidence" value="ECO:0007669"/>
    <property type="project" value="TreeGrafter"/>
</dbReference>
<dbReference type="PANTHER" id="PTHR45527">
    <property type="entry name" value="NONRIBOSOMAL PEPTIDE SYNTHETASE"/>
    <property type="match status" value="1"/>
</dbReference>
<dbReference type="GO" id="GO:0009239">
    <property type="term" value="P:enterobactin biosynthetic process"/>
    <property type="evidence" value="ECO:0007669"/>
    <property type="project" value="TreeGrafter"/>
</dbReference>
<dbReference type="Gene3D" id="3.30.559.30">
    <property type="entry name" value="Nonribosomal peptide synthetase, condensation domain"/>
    <property type="match status" value="1"/>
</dbReference>
<proteinExistence type="predicted"/>
<dbReference type="AlphaFoldDB" id="G4NHR6"/>
<evidence type="ECO:0000259" key="1">
    <source>
        <dbReference type="Pfam" id="PF00668"/>
    </source>
</evidence>
<dbReference type="SUPFAM" id="SSF52777">
    <property type="entry name" value="CoA-dependent acyltransferases"/>
    <property type="match status" value="2"/>
</dbReference>
<evidence type="ECO:0000313" key="3">
    <source>
        <dbReference type="Proteomes" id="UP000009058"/>
    </source>
</evidence>
<dbReference type="PANTHER" id="PTHR45527:SF1">
    <property type="entry name" value="FATTY ACID SYNTHASE"/>
    <property type="match status" value="1"/>
</dbReference>
<dbReference type="OrthoDB" id="4510909at2759"/>
<reference key="2">
    <citation type="submission" date="2011-05" db="EMBL/GenBank/DDBJ databases">
        <title>The Genome Sequence of Magnaporthe oryzae 70-15.</title>
        <authorList>
            <consortium name="The Broad Institute Genome Sequencing Platform"/>
            <person name="Ma L.-J."/>
            <person name="Dead R."/>
            <person name="Young S.K."/>
            <person name="Zeng Q."/>
            <person name="Gargeya S."/>
            <person name="Fitzgerald M."/>
            <person name="Haas B."/>
            <person name="Abouelleil A."/>
            <person name="Alvarado L."/>
            <person name="Arachchi H.M."/>
            <person name="Berlin A."/>
            <person name="Brown A."/>
            <person name="Chapman S.B."/>
            <person name="Chen Z."/>
            <person name="Dunbar C."/>
            <person name="Freedman E."/>
            <person name="Gearin G."/>
            <person name="Gellesch M."/>
            <person name="Goldberg J."/>
            <person name="Griggs A."/>
            <person name="Gujja S."/>
            <person name="Heiman D."/>
            <person name="Howarth C."/>
            <person name="Larson L."/>
            <person name="Lui A."/>
            <person name="MacDonald P.J.P."/>
            <person name="Mehta T."/>
            <person name="Montmayeur A."/>
            <person name="Murphy C."/>
            <person name="Neiman D."/>
            <person name="Pearson M."/>
            <person name="Priest M."/>
            <person name="Roberts A."/>
            <person name="Saif S."/>
            <person name="Shea T."/>
            <person name="Shenoy N."/>
            <person name="Sisk P."/>
            <person name="Stolte C."/>
            <person name="Sykes S."/>
            <person name="Yandava C."/>
            <person name="Wortman J."/>
            <person name="Nusbaum C."/>
            <person name="Birren B."/>
        </authorList>
    </citation>
    <scope>NUCLEOTIDE SEQUENCE</scope>
    <source>
        <strain>70-15</strain>
    </source>
</reference>
<reference evidence="2 3" key="1">
    <citation type="journal article" date="2005" name="Nature">
        <title>The genome sequence of the rice blast fungus Magnaporthe grisea.</title>
        <authorList>
            <person name="Dean R.A."/>
            <person name="Talbot N.J."/>
            <person name="Ebbole D.J."/>
            <person name="Farman M.L."/>
            <person name="Mitchell T.K."/>
            <person name="Orbach M.J."/>
            <person name="Thon M."/>
            <person name="Kulkarni R."/>
            <person name="Xu J.R."/>
            <person name="Pan H."/>
            <person name="Read N.D."/>
            <person name="Lee Y.H."/>
            <person name="Carbone I."/>
            <person name="Brown D."/>
            <person name="Oh Y.Y."/>
            <person name="Donofrio N."/>
            <person name="Jeong J.S."/>
            <person name="Soanes D.M."/>
            <person name="Djonovic S."/>
            <person name="Kolomiets E."/>
            <person name="Rehmeyer C."/>
            <person name="Li W."/>
            <person name="Harding M."/>
            <person name="Kim S."/>
            <person name="Lebrun M.H."/>
            <person name="Bohnert H."/>
            <person name="Coughlan S."/>
            <person name="Butler J."/>
            <person name="Calvo S."/>
            <person name="Ma L.J."/>
            <person name="Nicol R."/>
            <person name="Purcell S."/>
            <person name="Nusbaum C."/>
            <person name="Galagan J.E."/>
            <person name="Birren B.W."/>
        </authorList>
    </citation>
    <scope>NUCLEOTIDE SEQUENCE [LARGE SCALE GENOMIC DNA]</scope>
    <source>
        <strain evidence="3">70-15 / ATCC MYA-4617 / FGSC 8958</strain>
    </source>
</reference>
<dbReference type="GO" id="GO:0005829">
    <property type="term" value="C:cytosol"/>
    <property type="evidence" value="ECO:0007669"/>
    <property type="project" value="TreeGrafter"/>
</dbReference>
<keyword evidence="3" id="KW-1185">Reference proteome</keyword>
<dbReference type="GeneID" id="12987195"/>
<dbReference type="GO" id="GO:0009366">
    <property type="term" value="C:enterobactin synthetase complex"/>
    <property type="evidence" value="ECO:0007669"/>
    <property type="project" value="TreeGrafter"/>
</dbReference>
<dbReference type="GO" id="GO:0031177">
    <property type="term" value="F:phosphopantetheine binding"/>
    <property type="evidence" value="ECO:0007669"/>
    <property type="project" value="TreeGrafter"/>
</dbReference>
<gene>
    <name evidence="2" type="ORF">MGG_17768</name>
</gene>
<dbReference type="eggNOG" id="KOG1202">
    <property type="taxonomic scope" value="Eukaryota"/>
</dbReference>
<dbReference type="RefSeq" id="XP_003720143.1">
    <property type="nucleotide sequence ID" value="XM_003720095.1"/>
</dbReference>
<dbReference type="HOGENOM" id="CLU_1115932_0_0_1"/>
<dbReference type="GO" id="GO:0043041">
    <property type="term" value="P:amino acid activation for nonribosomal peptide biosynthetic process"/>
    <property type="evidence" value="ECO:0007669"/>
    <property type="project" value="TreeGrafter"/>
</dbReference>
<dbReference type="Gene3D" id="3.30.559.10">
    <property type="entry name" value="Chloramphenicol acetyltransferase-like domain"/>
    <property type="match status" value="1"/>
</dbReference>
<dbReference type="STRING" id="242507.G4NHR6"/>
<feature type="domain" description="Condensation" evidence="1">
    <location>
        <begin position="2"/>
        <end position="236"/>
    </location>
</feature>